<dbReference type="PANTHER" id="PTHR30570:SF1">
    <property type="entry name" value="PHOSPHATE-BINDING PROTEIN PSTS"/>
    <property type="match status" value="1"/>
</dbReference>
<organism evidence="4 5">
    <name type="scientific">Stieleria varia</name>
    <dbReference type="NCBI Taxonomy" id="2528005"/>
    <lineage>
        <taxon>Bacteria</taxon>
        <taxon>Pseudomonadati</taxon>
        <taxon>Planctomycetota</taxon>
        <taxon>Planctomycetia</taxon>
        <taxon>Pirellulales</taxon>
        <taxon>Pirellulaceae</taxon>
        <taxon>Stieleria</taxon>
    </lineage>
</organism>
<evidence type="ECO:0000313" key="4">
    <source>
        <dbReference type="EMBL" id="TWU06272.1"/>
    </source>
</evidence>
<dbReference type="InterPro" id="IPR024370">
    <property type="entry name" value="PBP_domain"/>
</dbReference>
<keyword evidence="5" id="KW-1185">Reference proteome</keyword>
<gene>
    <name evidence="4" type="primary">pstS1</name>
    <name evidence="4" type="ORF">Pla52n_19930</name>
</gene>
<feature type="signal peptide" evidence="2">
    <location>
        <begin position="1"/>
        <end position="18"/>
    </location>
</feature>
<keyword evidence="1 2" id="KW-0732">Signal</keyword>
<sequence precursor="true">MKSHLLALSLLLPFMAFAGCTPVSSTKRNPIELSGQLVLTGSSTVAPLATEIAKRFEQQHPQVRVDVQTGGSGKGIADVRLGVADIGMASRPLASDETDLTAHRIAADGVGLIVHASNSVDELSQEQVIAIYTDKINNWKEVGGDDKEISVVHKAEGRATLEVFLKHYEIDNPSVKGDVIVGENEHAVKTVAGTKGAIGYVSIGTAEADIESGVPIRLLPLNGVAANTANVASGVFPMSRPLNLVTSGSPTELASRFIQFCQSAEVHDLVKSQYFVPVTSESDIAK</sequence>
<proteinExistence type="predicted"/>
<dbReference type="Proteomes" id="UP000320176">
    <property type="component" value="Unassembled WGS sequence"/>
</dbReference>
<dbReference type="RefSeq" id="WP_146519372.1">
    <property type="nucleotide sequence ID" value="NZ_CP151726.1"/>
</dbReference>
<dbReference type="PANTHER" id="PTHR30570">
    <property type="entry name" value="PERIPLASMIC PHOSPHATE BINDING COMPONENT OF PHOSPHATE ABC TRANSPORTER"/>
    <property type="match status" value="1"/>
</dbReference>
<protein>
    <submittedName>
        <fullName evidence="4">Phosphate-binding protein PstS 1</fullName>
    </submittedName>
</protein>
<dbReference type="AlphaFoldDB" id="A0A5C6B3Y9"/>
<dbReference type="OrthoDB" id="9790048at2"/>
<dbReference type="PROSITE" id="PS51257">
    <property type="entry name" value="PROKAR_LIPOPROTEIN"/>
    <property type="match status" value="1"/>
</dbReference>
<feature type="domain" description="PBP" evidence="3">
    <location>
        <begin position="34"/>
        <end position="265"/>
    </location>
</feature>
<evidence type="ECO:0000313" key="5">
    <source>
        <dbReference type="Proteomes" id="UP000320176"/>
    </source>
</evidence>
<feature type="chain" id="PRO_5022677317" evidence="2">
    <location>
        <begin position="19"/>
        <end position="286"/>
    </location>
</feature>
<evidence type="ECO:0000256" key="1">
    <source>
        <dbReference type="ARBA" id="ARBA00022729"/>
    </source>
</evidence>
<accession>A0A5C6B3Y9</accession>
<dbReference type="CDD" id="cd13653">
    <property type="entry name" value="PBP2_phosphate_like_1"/>
    <property type="match status" value="1"/>
</dbReference>
<comment type="caution">
    <text evidence="4">The sequence shown here is derived from an EMBL/GenBank/DDBJ whole genome shotgun (WGS) entry which is preliminary data.</text>
</comment>
<reference evidence="4 5" key="1">
    <citation type="submission" date="2019-02" db="EMBL/GenBank/DDBJ databases">
        <title>Deep-cultivation of Planctomycetes and their phenomic and genomic characterization uncovers novel biology.</title>
        <authorList>
            <person name="Wiegand S."/>
            <person name="Jogler M."/>
            <person name="Boedeker C."/>
            <person name="Pinto D."/>
            <person name="Vollmers J."/>
            <person name="Rivas-Marin E."/>
            <person name="Kohn T."/>
            <person name="Peeters S.H."/>
            <person name="Heuer A."/>
            <person name="Rast P."/>
            <person name="Oberbeckmann S."/>
            <person name="Bunk B."/>
            <person name="Jeske O."/>
            <person name="Meyerdierks A."/>
            <person name="Storesund J.E."/>
            <person name="Kallscheuer N."/>
            <person name="Luecker S."/>
            <person name="Lage O.M."/>
            <person name="Pohl T."/>
            <person name="Merkel B.J."/>
            <person name="Hornburger P."/>
            <person name="Mueller R.-W."/>
            <person name="Bruemmer F."/>
            <person name="Labrenz M."/>
            <person name="Spormann A.M."/>
            <person name="Op Den Camp H."/>
            <person name="Overmann J."/>
            <person name="Amann R."/>
            <person name="Jetten M.S.M."/>
            <person name="Mascher T."/>
            <person name="Medema M.H."/>
            <person name="Devos D.P."/>
            <person name="Kaster A.-K."/>
            <person name="Ovreas L."/>
            <person name="Rohde M."/>
            <person name="Galperin M.Y."/>
            <person name="Jogler C."/>
        </authorList>
    </citation>
    <scope>NUCLEOTIDE SEQUENCE [LARGE SCALE GENOMIC DNA]</scope>
    <source>
        <strain evidence="4 5">Pla52n</strain>
    </source>
</reference>
<dbReference type="EMBL" id="SJPN01000002">
    <property type="protein sequence ID" value="TWU06272.1"/>
    <property type="molecule type" value="Genomic_DNA"/>
</dbReference>
<dbReference type="InterPro" id="IPR050811">
    <property type="entry name" value="Phosphate_ABC_transporter"/>
</dbReference>
<dbReference type="Gene3D" id="3.40.190.10">
    <property type="entry name" value="Periplasmic binding protein-like II"/>
    <property type="match status" value="2"/>
</dbReference>
<dbReference type="Pfam" id="PF12849">
    <property type="entry name" value="PBP_like_2"/>
    <property type="match status" value="1"/>
</dbReference>
<dbReference type="SUPFAM" id="SSF53850">
    <property type="entry name" value="Periplasmic binding protein-like II"/>
    <property type="match status" value="1"/>
</dbReference>
<name>A0A5C6B3Y9_9BACT</name>
<evidence type="ECO:0000259" key="3">
    <source>
        <dbReference type="Pfam" id="PF12849"/>
    </source>
</evidence>
<evidence type="ECO:0000256" key="2">
    <source>
        <dbReference type="SAM" id="SignalP"/>
    </source>
</evidence>